<protein>
    <submittedName>
        <fullName evidence="2">Uncharacterized protein</fullName>
    </submittedName>
</protein>
<sequence length="86" mass="9509">MSHAVCCESQYKRLFNNACSVRMIIHVCTVSSVKLALLLIDSVVYDNDFCHLVGMNLKSRHLMSTSNANSSQARDAHGPLRDSLAL</sequence>
<evidence type="ECO:0000313" key="2">
    <source>
        <dbReference type="EMBL" id="KRX39831.1"/>
    </source>
</evidence>
<proteinExistence type="predicted"/>
<dbReference type="Proteomes" id="UP000055048">
    <property type="component" value="Unassembled WGS sequence"/>
</dbReference>
<evidence type="ECO:0000313" key="3">
    <source>
        <dbReference type="Proteomes" id="UP000055048"/>
    </source>
</evidence>
<dbReference type="EMBL" id="JYDJ01000220">
    <property type="protein sequence ID" value="KRX39831.1"/>
    <property type="molecule type" value="Genomic_DNA"/>
</dbReference>
<feature type="region of interest" description="Disordered" evidence="1">
    <location>
        <begin position="67"/>
        <end position="86"/>
    </location>
</feature>
<gene>
    <name evidence="2" type="ORF">T05_8552</name>
</gene>
<accession>A0A0V0TML1</accession>
<reference evidence="2 3" key="1">
    <citation type="submission" date="2015-01" db="EMBL/GenBank/DDBJ databases">
        <title>Evolution of Trichinella species and genotypes.</title>
        <authorList>
            <person name="Korhonen P.K."/>
            <person name="Edoardo P."/>
            <person name="Giuseppe L.R."/>
            <person name="Gasser R.B."/>
        </authorList>
    </citation>
    <scope>NUCLEOTIDE SEQUENCE [LARGE SCALE GENOMIC DNA]</scope>
    <source>
        <strain evidence="2">ISS417</strain>
    </source>
</reference>
<dbReference type="AlphaFoldDB" id="A0A0V0TML1"/>
<organism evidence="2 3">
    <name type="scientific">Trichinella murrelli</name>
    <dbReference type="NCBI Taxonomy" id="144512"/>
    <lineage>
        <taxon>Eukaryota</taxon>
        <taxon>Metazoa</taxon>
        <taxon>Ecdysozoa</taxon>
        <taxon>Nematoda</taxon>
        <taxon>Enoplea</taxon>
        <taxon>Dorylaimia</taxon>
        <taxon>Trichinellida</taxon>
        <taxon>Trichinellidae</taxon>
        <taxon>Trichinella</taxon>
    </lineage>
</organism>
<comment type="caution">
    <text evidence="2">The sequence shown here is derived from an EMBL/GenBank/DDBJ whole genome shotgun (WGS) entry which is preliminary data.</text>
</comment>
<keyword evidence="3" id="KW-1185">Reference proteome</keyword>
<name>A0A0V0TML1_9BILA</name>
<evidence type="ECO:0000256" key="1">
    <source>
        <dbReference type="SAM" id="MobiDB-lite"/>
    </source>
</evidence>